<dbReference type="EMBL" id="JAHLFG010000036">
    <property type="protein sequence ID" value="MBU3826523.1"/>
    <property type="molecule type" value="Genomic_DNA"/>
</dbReference>
<evidence type="ECO:0000313" key="9">
    <source>
        <dbReference type="EMBL" id="MBU3826523.1"/>
    </source>
</evidence>
<gene>
    <name evidence="9" type="ORF">IAA31_03425</name>
</gene>
<protein>
    <submittedName>
        <fullName evidence="9">ABC transporter permease</fullName>
    </submittedName>
</protein>
<feature type="domain" description="ABC transmembrane type-1" evidence="8">
    <location>
        <begin position="100"/>
        <end position="306"/>
    </location>
</feature>
<keyword evidence="6 7" id="KW-0472">Membrane</keyword>
<dbReference type="PROSITE" id="PS50928">
    <property type="entry name" value="ABC_TM1"/>
    <property type="match status" value="1"/>
</dbReference>
<evidence type="ECO:0000256" key="1">
    <source>
        <dbReference type="ARBA" id="ARBA00004651"/>
    </source>
</evidence>
<evidence type="ECO:0000256" key="5">
    <source>
        <dbReference type="ARBA" id="ARBA00022989"/>
    </source>
</evidence>
<sequence>MRALWRLVIIIGQSFLSLLVLSCLVFVLLKAVPGDELQAWYGAAADNLTLHEQEALREQLGLNAPWYQQYGHWLWQVIHLDLGLSLAYKQPLNTLLPPLIYNTVLLGGISCLTIFTLVLLLALLCARFEGQFIDKALCSLGTLFFFTPAFWLAVLLILLLSVNLGYLPSSGAYDPGMQQSIGNRLYHLILPVTVLTLSHMWYYAALLRGRLLNELRADYILQAKASGLSSCGILMQALRALIPYSLHLMAIALPHILGGTYVIEAVFNYPGLGRLLVASARNHDYTVLLATVLFTGTLAIGAGLMAKLVSSSFDPRWEKKMEERW</sequence>
<keyword evidence="5 7" id="KW-1133">Transmembrane helix</keyword>
<keyword evidence="4 7" id="KW-0812">Transmembrane</keyword>
<dbReference type="GO" id="GO:0005886">
    <property type="term" value="C:plasma membrane"/>
    <property type="evidence" value="ECO:0007669"/>
    <property type="project" value="UniProtKB-SubCell"/>
</dbReference>
<evidence type="ECO:0000256" key="6">
    <source>
        <dbReference type="ARBA" id="ARBA00023136"/>
    </source>
</evidence>
<dbReference type="AlphaFoldDB" id="A0A9E2KN28"/>
<evidence type="ECO:0000256" key="7">
    <source>
        <dbReference type="RuleBase" id="RU363032"/>
    </source>
</evidence>
<dbReference type="GO" id="GO:0055085">
    <property type="term" value="P:transmembrane transport"/>
    <property type="evidence" value="ECO:0007669"/>
    <property type="project" value="InterPro"/>
</dbReference>
<evidence type="ECO:0000256" key="4">
    <source>
        <dbReference type="ARBA" id="ARBA00022692"/>
    </source>
</evidence>
<keyword evidence="3" id="KW-1003">Cell membrane</keyword>
<proteinExistence type="inferred from homology"/>
<dbReference type="PANTHER" id="PTHR43163:SF9">
    <property type="entry name" value="ABC TRANSPORTER PERMEASE PROTEIN"/>
    <property type="match status" value="1"/>
</dbReference>
<dbReference type="PANTHER" id="PTHR43163">
    <property type="entry name" value="DIPEPTIDE TRANSPORT SYSTEM PERMEASE PROTEIN DPPB-RELATED"/>
    <property type="match status" value="1"/>
</dbReference>
<dbReference type="SUPFAM" id="SSF161098">
    <property type="entry name" value="MetI-like"/>
    <property type="match status" value="1"/>
</dbReference>
<dbReference type="Proteomes" id="UP000824150">
    <property type="component" value="Unassembled WGS sequence"/>
</dbReference>
<feature type="transmembrane region" description="Helical" evidence="7">
    <location>
        <begin position="185"/>
        <end position="206"/>
    </location>
</feature>
<dbReference type="InterPro" id="IPR000515">
    <property type="entry name" value="MetI-like"/>
</dbReference>
<organism evidence="9 10">
    <name type="scientific">Candidatus Anaerobiospirillum merdipullorum</name>
    <dbReference type="NCBI Taxonomy" id="2838450"/>
    <lineage>
        <taxon>Bacteria</taxon>
        <taxon>Pseudomonadati</taxon>
        <taxon>Pseudomonadota</taxon>
        <taxon>Gammaproteobacteria</taxon>
        <taxon>Aeromonadales</taxon>
        <taxon>Succinivibrionaceae</taxon>
        <taxon>Anaerobiospirillum</taxon>
    </lineage>
</organism>
<name>A0A9E2KN28_9GAMM</name>
<feature type="transmembrane region" description="Helical" evidence="7">
    <location>
        <begin position="136"/>
        <end position="165"/>
    </location>
</feature>
<reference evidence="9" key="1">
    <citation type="journal article" date="2021" name="PeerJ">
        <title>Extensive microbial diversity within the chicken gut microbiome revealed by metagenomics and culture.</title>
        <authorList>
            <person name="Gilroy R."/>
            <person name="Ravi A."/>
            <person name="Getino M."/>
            <person name="Pursley I."/>
            <person name="Horton D.L."/>
            <person name="Alikhan N.F."/>
            <person name="Baker D."/>
            <person name="Gharbi K."/>
            <person name="Hall N."/>
            <person name="Watson M."/>
            <person name="Adriaenssens E.M."/>
            <person name="Foster-Nyarko E."/>
            <person name="Jarju S."/>
            <person name="Secka A."/>
            <person name="Antonio M."/>
            <person name="Oren A."/>
            <person name="Chaudhuri R.R."/>
            <person name="La Ragione R."/>
            <person name="Hildebrand F."/>
            <person name="Pallen M.J."/>
        </authorList>
    </citation>
    <scope>NUCLEOTIDE SEQUENCE</scope>
    <source>
        <strain evidence="9">687</strain>
    </source>
</reference>
<evidence type="ECO:0000313" key="10">
    <source>
        <dbReference type="Proteomes" id="UP000824150"/>
    </source>
</evidence>
<evidence type="ECO:0000256" key="3">
    <source>
        <dbReference type="ARBA" id="ARBA00022475"/>
    </source>
</evidence>
<reference evidence="9" key="2">
    <citation type="submission" date="2021-04" db="EMBL/GenBank/DDBJ databases">
        <authorList>
            <person name="Gilroy R."/>
        </authorList>
    </citation>
    <scope>NUCLEOTIDE SEQUENCE</scope>
    <source>
        <strain evidence="9">687</strain>
    </source>
</reference>
<comment type="subcellular location">
    <subcellularLocation>
        <location evidence="1 7">Cell membrane</location>
        <topology evidence="1 7">Multi-pass membrane protein</topology>
    </subcellularLocation>
</comment>
<evidence type="ECO:0000259" key="8">
    <source>
        <dbReference type="PROSITE" id="PS50928"/>
    </source>
</evidence>
<comment type="similarity">
    <text evidence="7">Belongs to the binding-protein-dependent transport system permease family.</text>
</comment>
<accession>A0A9E2KN28</accession>
<feature type="transmembrane region" description="Helical" evidence="7">
    <location>
        <begin position="7"/>
        <end position="29"/>
    </location>
</feature>
<dbReference type="PROSITE" id="PS51257">
    <property type="entry name" value="PROKAR_LIPOPROTEIN"/>
    <property type="match status" value="1"/>
</dbReference>
<dbReference type="Pfam" id="PF00528">
    <property type="entry name" value="BPD_transp_1"/>
    <property type="match status" value="1"/>
</dbReference>
<dbReference type="Pfam" id="PF19300">
    <property type="entry name" value="BPD_transp_1_N"/>
    <property type="match status" value="1"/>
</dbReference>
<feature type="transmembrane region" description="Helical" evidence="7">
    <location>
        <begin position="99"/>
        <end position="124"/>
    </location>
</feature>
<feature type="transmembrane region" description="Helical" evidence="7">
    <location>
        <begin position="244"/>
        <end position="267"/>
    </location>
</feature>
<dbReference type="InterPro" id="IPR045621">
    <property type="entry name" value="BPD_transp_1_N"/>
</dbReference>
<evidence type="ECO:0000256" key="2">
    <source>
        <dbReference type="ARBA" id="ARBA00022448"/>
    </source>
</evidence>
<keyword evidence="2 7" id="KW-0813">Transport</keyword>
<dbReference type="InterPro" id="IPR035906">
    <property type="entry name" value="MetI-like_sf"/>
</dbReference>
<feature type="transmembrane region" description="Helical" evidence="7">
    <location>
        <begin position="287"/>
        <end position="309"/>
    </location>
</feature>
<comment type="caution">
    <text evidence="9">The sequence shown here is derived from an EMBL/GenBank/DDBJ whole genome shotgun (WGS) entry which is preliminary data.</text>
</comment>